<feature type="repeat" description="ANK" evidence="4">
    <location>
        <begin position="185"/>
        <end position="217"/>
    </location>
</feature>
<dbReference type="RefSeq" id="XP_066071787.1">
    <property type="nucleotide sequence ID" value="XM_066215690.1"/>
</dbReference>
<keyword evidence="1" id="KW-0677">Repeat</keyword>
<dbReference type="Proteomes" id="UP000094043">
    <property type="component" value="Chromosome 8"/>
</dbReference>
<protein>
    <recommendedName>
        <fullName evidence="5">ACB domain-containing protein</fullName>
    </recommendedName>
</protein>
<dbReference type="PROSITE" id="PS50088">
    <property type="entry name" value="ANK_REPEAT"/>
    <property type="match status" value="2"/>
</dbReference>
<dbReference type="AlphaFoldDB" id="A0AAJ8JZ15"/>
<evidence type="ECO:0000256" key="1">
    <source>
        <dbReference type="ARBA" id="ARBA00022737"/>
    </source>
</evidence>
<dbReference type="SMART" id="SM00248">
    <property type="entry name" value="ANK"/>
    <property type="match status" value="2"/>
</dbReference>
<evidence type="ECO:0000259" key="5">
    <source>
        <dbReference type="PROSITE" id="PS51228"/>
    </source>
</evidence>
<dbReference type="Gene3D" id="1.20.80.10">
    <property type="match status" value="1"/>
</dbReference>
<dbReference type="PANTHER" id="PTHR24119:SF0">
    <property type="entry name" value="ACYL-COA-BINDING DOMAIN-CONTAINING PROTEIN 6"/>
    <property type="match status" value="1"/>
</dbReference>
<dbReference type="SUPFAM" id="SSF47027">
    <property type="entry name" value="Acyl-CoA binding protein"/>
    <property type="match status" value="1"/>
</dbReference>
<dbReference type="KEGG" id="cdep:91090542"/>
<reference evidence="6" key="3">
    <citation type="submission" date="2024-01" db="EMBL/GenBank/DDBJ databases">
        <authorList>
            <person name="Coelho M.A."/>
            <person name="David-Palma M."/>
            <person name="Shea T."/>
            <person name="Sun S."/>
            <person name="Cuomo C.A."/>
            <person name="Heitman J."/>
        </authorList>
    </citation>
    <scope>NUCLEOTIDE SEQUENCE</scope>
    <source>
        <strain evidence="6">CBS 7841</strain>
    </source>
</reference>
<dbReference type="InterPro" id="IPR035984">
    <property type="entry name" value="Acyl-CoA-binding_sf"/>
</dbReference>
<feature type="repeat" description="ANK" evidence="4">
    <location>
        <begin position="151"/>
        <end position="184"/>
    </location>
</feature>
<dbReference type="EMBL" id="CP143791">
    <property type="protein sequence ID" value="WVN91087.1"/>
    <property type="molecule type" value="Genomic_DNA"/>
</dbReference>
<evidence type="ECO:0000313" key="7">
    <source>
        <dbReference type="Proteomes" id="UP000094043"/>
    </source>
</evidence>
<name>A0AAJ8JZ15_9TREE</name>
<dbReference type="Pfam" id="PF12796">
    <property type="entry name" value="Ank_2"/>
    <property type="match status" value="1"/>
</dbReference>
<gene>
    <name evidence="6" type="ORF">L203_106334</name>
</gene>
<evidence type="ECO:0000256" key="3">
    <source>
        <dbReference type="ARBA" id="ARBA00023121"/>
    </source>
</evidence>
<keyword evidence="2 4" id="KW-0040">ANK repeat</keyword>
<dbReference type="SUPFAM" id="SSF48403">
    <property type="entry name" value="Ankyrin repeat"/>
    <property type="match status" value="1"/>
</dbReference>
<reference evidence="6" key="1">
    <citation type="submission" date="2016-06" db="EMBL/GenBank/DDBJ databases">
        <authorList>
            <person name="Cuomo C."/>
            <person name="Litvintseva A."/>
            <person name="Heitman J."/>
            <person name="Chen Y."/>
            <person name="Sun S."/>
            <person name="Springer D."/>
            <person name="Dromer F."/>
            <person name="Young S."/>
            <person name="Zeng Q."/>
            <person name="Chapman S."/>
            <person name="Gujja S."/>
            <person name="Saif S."/>
            <person name="Birren B."/>
        </authorList>
    </citation>
    <scope>NUCLEOTIDE SEQUENCE</scope>
    <source>
        <strain evidence="6">CBS 7841</strain>
    </source>
</reference>
<feature type="domain" description="ACB" evidence="5">
    <location>
        <begin position="1"/>
        <end position="100"/>
    </location>
</feature>
<dbReference type="InterPro" id="IPR014352">
    <property type="entry name" value="FERM/acyl-CoA-bd_prot_sf"/>
</dbReference>
<sequence>MEEYFQAAATWLSGASAAARLPNETKLEIYGLYKYITTGQGPTTPRPSFFYPAPRAKWDAHHLYANTYLAGGDNSREKSMQKAMQRYMEIARQVGWDGSLEDDVDLDNLSDDEEETQRAWGGQDVKDGTQANAEAWRAHSVMARPNGTDEEVQSPLHYAVSNNNVEEVQKILENDERSVNSKDEFGYTALHLAADRGFLDMTRLLLKFGADKGLKDQDGQTPIQLAEISCRDDIIAILQKS</sequence>
<dbReference type="PROSITE" id="PS51228">
    <property type="entry name" value="ACB_2"/>
    <property type="match status" value="1"/>
</dbReference>
<evidence type="ECO:0000256" key="2">
    <source>
        <dbReference type="ARBA" id="ARBA00023043"/>
    </source>
</evidence>
<dbReference type="InterPro" id="IPR000582">
    <property type="entry name" value="Acyl-CoA-binding_protein"/>
</dbReference>
<dbReference type="InterPro" id="IPR002110">
    <property type="entry name" value="Ankyrin_rpt"/>
</dbReference>
<dbReference type="GeneID" id="91090542"/>
<reference evidence="6" key="2">
    <citation type="journal article" date="2022" name="Elife">
        <title>Obligate sexual reproduction of a homothallic fungus closely related to the Cryptococcus pathogenic species complex.</title>
        <authorList>
            <person name="Passer A.R."/>
            <person name="Clancey S.A."/>
            <person name="Shea T."/>
            <person name="David-Palma M."/>
            <person name="Averette A.F."/>
            <person name="Boekhout T."/>
            <person name="Porcel B.M."/>
            <person name="Nowrousian M."/>
            <person name="Cuomo C.A."/>
            <person name="Sun S."/>
            <person name="Heitman J."/>
            <person name="Coelho M.A."/>
        </authorList>
    </citation>
    <scope>NUCLEOTIDE SEQUENCE</scope>
    <source>
        <strain evidence="6">CBS 7841</strain>
    </source>
</reference>
<evidence type="ECO:0000313" key="6">
    <source>
        <dbReference type="EMBL" id="WVN91087.1"/>
    </source>
</evidence>
<keyword evidence="3" id="KW-0446">Lipid-binding</keyword>
<dbReference type="Pfam" id="PF00887">
    <property type="entry name" value="ACBP"/>
    <property type="match status" value="1"/>
</dbReference>
<proteinExistence type="predicted"/>
<accession>A0AAJ8JZ15</accession>
<dbReference type="InterPro" id="IPR036770">
    <property type="entry name" value="Ankyrin_rpt-contain_sf"/>
</dbReference>
<dbReference type="GO" id="GO:0000062">
    <property type="term" value="F:fatty-acyl-CoA binding"/>
    <property type="evidence" value="ECO:0007669"/>
    <property type="project" value="InterPro"/>
</dbReference>
<organism evidence="6 7">
    <name type="scientific">Cryptococcus depauperatus CBS 7841</name>
    <dbReference type="NCBI Taxonomy" id="1295531"/>
    <lineage>
        <taxon>Eukaryota</taxon>
        <taxon>Fungi</taxon>
        <taxon>Dikarya</taxon>
        <taxon>Basidiomycota</taxon>
        <taxon>Agaricomycotina</taxon>
        <taxon>Tremellomycetes</taxon>
        <taxon>Tremellales</taxon>
        <taxon>Cryptococcaceae</taxon>
        <taxon>Cryptococcus</taxon>
    </lineage>
</organism>
<keyword evidence="7" id="KW-1185">Reference proteome</keyword>
<dbReference type="Gene3D" id="1.25.40.20">
    <property type="entry name" value="Ankyrin repeat-containing domain"/>
    <property type="match status" value="1"/>
</dbReference>
<evidence type="ECO:0000256" key="4">
    <source>
        <dbReference type="PROSITE-ProRule" id="PRU00023"/>
    </source>
</evidence>
<dbReference type="PROSITE" id="PS50297">
    <property type="entry name" value="ANK_REP_REGION"/>
    <property type="match status" value="1"/>
</dbReference>
<dbReference type="PANTHER" id="PTHR24119">
    <property type="entry name" value="ACYL-COA-BINDING DOMAIN-CONTAINING PROTEIN 6"/>
    <property type="match status" value="1"/>
</dbReference>